<protein>
    <submittedName>
        <fullName evidence="2">DUF1266 domain-containing protein</fullName>
    </submittedName>
</protein>
<keyword evidence="3" id="KW-1185">Reference proteome</keyword>
<sequence>MPDIVLEERKKLDLYASALSAVCFSGDSMYEVAMENKQIRRSYYRQGLDSWTSEPIKNAQSLKQVLDWIDYLGRRHRFNDWTRKLSTMSEAGRERYIQSLDGHVHKVELLIVNRYLRRLPAGGIAAVDYAWSSFLCQAGLEFNYLTRDEYYAYLLQTARNAQRDYGGWNEYVIGFAAGIQFVDRNMSTAYMEKEKSAITELLTSRHSPFEKVSWSLELG</sequence>
<dbReference type="Proteomes" id="UP001469365">
    <property type="component" value="Unassembled WGS sequence"/>
</dbReference>
<gene>
    <name evidence="2" type="ORF">WMW72_20700</name>
</gene>
<feature type="domain" description="DUF1266" evidence="1">
    <location>
        <begin position="56"/>
        <end position="214"/>
    </location>
</feature>
<evidence type="ECO:0000259" key="1">
    <source>
        <dbReference type="Pfam" id="PF06889"/>
    </source>
</evidence>
<name>A0ABU9DN76_9BACL</name>
<dbReference type="RefSeq" id="WP_341417461.1">
    <property type="nucleotide sequence ID" value="NZ_JBBPCC010000014.1"/>
</dbReference>
<evidence type="ECO:0000313" key="2">
    <source>
        <dbReference type="EMBL" id="MEK8130329.1"/>
    </source>
</evidence>
<organism evidence="2 3">
    <name type="scientific">Paenibacillus filicis</name>
    <dbReference type="NCBI Taxonomy" id="669464"/>
    <lineage>
        <taxon>Bacteria</taxon>
        <taxon>Bacillati</taxon>
        <taxon>Bacillota</taxon>
        <taxon>Bacilli</taxon>
        <taxon>Bacillales</taxon>
        <taxon>Paenibacillaceae</taxon>
        <taxon>Paenibacillus</taxon>
    </lineage>
</organism>
<reference evidence="2 3" key="1">
    <citation type="submission" date="2024-04" db="EMBL/GenBank/DDBJ databases">
        <title>draft genome sequnece of Paenibacillus filicis.</title>
        <authorList>
            <person name="Kim D.-U."/>
        </authorList>
    </citation>
    <scope>NUCLEOTIDE SEQUENCE [LARGE SCALE GENOMIC DNA]</scope>
    <source>
        <strain evidence="2 3">KACC14197</strain>
    </source>
</reference>
<dbReference type="Pfam" id="PF06889">
    <property type="entry name" value="DUF1266"/>
    <property type="match status" value="1"/>
</dbReference>
<proteinExistence type="predicted"/>
<evidence type="ECO:0000313" key="3">
    <source>
        <dbReference type="Proteomes" id="UP001469365"/>
    </source>
</evidence>
<dbReference type="EMBL" id="JBBPCC010000014">
    <property type="protein sequence ID" value="MEK8130329.1"/>
    <property type="molecule type" value="Genomic_DNA"/>
</dbReference>
<dbReference type="InterPro" id="IPR009677">
    <property type="entry name" value="DUF1266"/>
</dbReference>
<accession>A0ABU9DN76</accession>
<comment type="caution">
    <text evidence="2">The sequence shown here is derived from an EMBL/GenBank/DDBJ whole genome shotgun (WGS) entry which is preliminary data.</text>
</comment>